<feature type="transmembrane region" description="Helical" evidence="1">
    <location>
        <begin position="51"/>
        <end position="69"/>
    </location>
</feature>
<dbReference type="KEGG" id="hdi:HDIA_0613"/>
<dbReference type="EMBL" id="LT960614">
    <property type="protein sequence ID" value="SON54154.1"/>
    <property type="molecule type" value="Genomic_DNA"/>
</dbReference>
<organism evidence="2 3">
    <name type="scientific">Hartmannibacter diazotrophicus</name>
    <dbReference type="NCBI Taxonomy" id="1482074"/>
    <lineage>
        <taxon>Bacteria</taxon>
        <taxon>Pseudomonadati</taxon>
        <taxon>Pseudomonadota</taxon>
        <taxon>Alphaproteobacteria</taxon>
        <taxon>Hyphomicrobiales</taxon>
        <taxon>Pleomorphomonadaceae</taxon>
        <taxon>Hartmannibacter</taxon>
    </lineage>
</organism>
<dbReference type="OrthoDB" id="9808190at2"/>
<name>A0A2C9D1Q1_9HYPH</name>
<accession>A0A2C9D1Q1</accession>
<keyword evidence="1" id="KW-0812">Transmembrane</keyword>
<proteinExistence type="predicted"/>
<dbReference type="Proteomes" id="UP000223606">
    <property type="component" value="Chromosome 1"/>
</dbReference>
<evidence type="ECO:0008006" key="4">
    <source>
        <dbReference type="Google" id="ProtNLM"/>
    </source>
</evidence>
<dbReference type="Pfam" id="PF10003">
    <property type="entry name" value="DUF2244"/>
    <property type="match status" value="1"/>
</dbReference>
<keyword evidence="1" id="KW-0472">Membrane</keyword>
<reference evidence="3" key="1">
    <citation type="submission" date="2017-09" db="EMBL/GenBank/DDBJ databases">
        <title>Genome sequence of Nannocystis excedens DSM 71.</title>
        <authorList>
            <person name="Blom J."/>
        </authorList>
    </citation>
    <scope>NUCLEOTIDE SEQUENCE [LARGE SCALE GENOMIC DNA]</scope>
    <source>
        <strain evidence="3">type strain: E19</strain>
    </source>
</reference>
<keyword evidence="1" id="KW-1133">Transmembrane helix</keyword>
<dbReference type="InterPro" id="IPR019253">
    <property type="entry name" value="DUF2244_TM"/>
</dbReference>
<dbReference type="RefSeq" id="WP_099554243.1">
    <property type="nucleotide sequence ID" value="NZ_LT960614.1"/>
</dbReference>
<dbReference type="PIRSF" id="PIRSF032162">
    <property type="entry name" value="UCP032162_imp"/>
    <property type="match status" value="1"/>
</dbReference>
<feature type="transmembrane region" description="Helical" evidence="1">
    <location>
        <begin position="27"/>
        <end position="45"/>
    </location>
</feature>
<dbReference type="AlphaFoldDB" id="A0A2C9D1Q1"/>
<evidence type="ECO:0000313" key="2">
    <source>
        <dbReference type="EMBL" id="SON54154.1"/>
    </source>
</evidence>
<keyword evidence="3" id="KW-1185">Reference proteome</keyword>
<gene>
    <name evidence="2" type="ORF">HDIA_0613</name>
</gene>
<evidence type="ECO:0000256" key="1">
    <source>
        <dbReference type="SAM" id="Phobius"/>
    </source>
</evidence>
<sequence>MADDKPRPDNWFFQARLTPHRSLTPEGFSMLMLAVGMVSFVGGIFFVLKGLWPVAGFFGLDAALLYVALRRNFQDARAYEEVWLSPDSLLLRRVGRRGEIAELTFNPYWVRLDVLRIEDEGVTRLELSSHGARHPVGAFLNPDDRESFAEALSRALSVARTGGPLAAGA</sequence>
<dbReference type="InterPro" id="IPR016990">
    <property type="entry name" value="UCP032162_TM"/>
</dbReference>
<evidence type="ECO:0000313" key="3">
    <source>
        <dbReference type="Proteomes" id="UP000223606"/>
    </source>
</evidence>
<protein>
    <recommendedName>
        <fullName evidence="4">Integral membrane protein</fullName>
    </recommendedName>
</protein>